<reference evidence="1" key="1">
    <citation type="submission" date="2022-05" db="EMBL/GenBank/DDBJ databases">
        <title>The Musa troglodytarum L. genome provides insights into the mechanism of non-climacteric behaviour and enrichment of carotenoids.</title>
        <authorList>
            <person name="Wang J."/>
        </authorList>
    </citation>
    <scope>NUCLEOTIDE SEQUENCE</scope>
    <source>
        <tissue evidence="1">Leaf</tissue>
    </source>
</reference>
<keyword evidence="2" id="KW-1185">Reference proteome</keyword>
<gene>
    <name evidence="1" type="ORF">MUK42_33310</name>
</gene>
<proteinExistence type="predicted"/>
<evidence type="ECO:0000313" key="2">
    <source>
        <dbReference type="Proteomes" id="UP001055439"/>
    </source>
</evidence>
<dbReference type="AlphaFoldDB" id="A0A9E7GAJ2"/>
<sequence>MWMHLSSSHIIKRHDAACSCSAGAAVSRIPEIAPMRPAVETISFFPSALDAKFIKIAKAFSDHMLLVEPEGAVKKERRQFIMPAARREAIFAGCVERLYKA</sequence>
<evidence type="ECO:0000313" key="1">
    <source>
        <dbReference type="EMBL" id="URE09077.1"/>
    </source>
</evidence>
<protein>
    <submittedName>
        <fullName evidence="1">Uncharacterized protein</fullName>
    </submittedName>
</protein>
<accession>A0A9E7GAJ2</accession>
<dbReference type="EMBL" id="CP097508">
    <property type="protein sequence ID" value="URE09077.1"/>
    <property type="molecule type" value="Genomic_DNA"/>
</dbReference>
<name>A0A9E7GAJ2_9LILI</name>
<dbReference type="Proteomes" id="UP001055439">
    <property type="component" value="Chromosome 6"/>
</dbReference>
<organism evidence="1 2">
    <name type="scientific">Musa troglodytarum</name>
    <name type="common">fe'i banana</name>
    <dbReference type="NCBI Taxonomy" id="320322"/>
    <lineage>
        <taxon>Eukaryota</taxon>
        <taxon>Viridiplantae</taxon>
        <taxon>Streptophyta</taxon>
        <taxon>Embryophyta</taxon>
        <taxon>Tracheophyta</taxon>
        <taxon>Spermatophyta</taxon>
        <taxon>Magnoliopsida</taxon>
        <taxon>Liliopsida</taxon>
        <taxon>Zingiberales</taxon>
        <taxon>Musaceae</taxon>
        <taxon>Musa</taxon>
    </lineage>
</organism>